<organism evidence="1 2">
    <name type="scientific">Xenorhabdus nematophila (strain ATCC 19061 / DSM 3370 / CCUG 14189 / LMG 1036 / NCIMB 9965 / AN6)</name>
    <dbReference type="NCBI Taxonomy" id="406817"/>
    <lineage>
        <taxon>Bacteria</taxon>
        <taxon>Pseudomonadati</taxon>
        <taxon>Pseudomonadota</taxon>
        <taxon>Gammaproteobacteria</taxon>
        <taxon>Enterobacterales</taxon>
        <taxon>Morganellaceae</taxon>
        <taxon>Xenorhabdus</taxon>
    </lineage>
</organism>
<reference evidence="1 2" key="1">
    <citation type="journal article" date="2011" name="PLoS ONE">
        <title>The entomopathogenic bacterial endosymbionts xenorhabdus and photorhabdus: convergent lifestyles from divergent genomes.</title>
        <authorList>
            <person name="Chaston J.M."/>
            <person name="Suen G."/>
            <person name="Tucker S.L."/>
            <person name="Andersen A.W."/>
            <person name="Bhasin A."/>
            <person name="Bode E."/>
            <person name="Bode H.B."/>
            <person name="Brachmann A.O."/>
            <person name="Cowles C.E."/>
            <person name="Cowles K.N."/>
            <person name="Darby C."/>
            <person name="de Leon L."/>
            <person name="Drace K."/>
            <person name="Du Z."/>
            <person name="Givaudan A."/>
            <person name="Herbert Tran E.E."/>
            <person name="Jewell K.A."/>
            <person name="Knack J.J."/>
            <person name="Krasomil-Osterfeld K.C."/>
            <person name="Kukor R."/>
            <person name="Lanois A."/>
            <person name="Latreille P."/>
            <person name="Leimgruber N.K."/>
            <person name="Lipke C.M."/>
            <person name="Liu R."/>
            <person name="Lu X."/>
            <person name="Martens E.C."/>
            <person name="Marri P.R."/>
            <person name="Medigue C."/>
            <person name="Menard M.L."/>
            <person name="Miller N.M."/>
            <person name="Morales-Soto N."/>
            <person name="Norton S."/>
            <person name="Ogier J.C."/>
            <person name="Orchard S.S."/>
            <person name="Park D."/>
            <person name="Park Y."/>
            <person name="Qurollo B.A."/>
            <person name="Sugar D.R."/>
            <person name="Richards G.R."/>
            <person name="Rouy Z."/>
            <person name="Slominski B."/>
            <person name="Slominski K."/>
            <person name="Snyder H."/>
            <person name="Tjaden B.C."/>
            <person name="van der Hoeven R."/>
            <person name="Welch R.D."/>
            <person name="Wheeler C."/>
            <person name="Xiang B."/>
            <person name="Barbazuk B."/>
            <person name="Gaudriault S."/>
            <person name="Goodner B."/>
            <person name="Slater S.C."/>
            <person name="Forst S."/>
            <person name="Goldman B.S."/>
            <person name="Goodrich-Blair H."/>
        </authorList>
    </citation>
    <scope>NUCLEOTIDE SEQUENCE [LARGE SCALE GENOMIC DNA]</scope>
    <source>
        <strain evidence="2">ATCC 19061 / DSM 3370 / CCUG 14189 / LMG 1036 / NCIMB 9965 / AN6</strain>
    </source>
</reference>
<protein>
    <submittedName>
        <fullName evidence="1">Uncharacterized protein</fullName>
    </submittedName>
</protein>
<evidence type="ECO:0000313" key="2">
    <source>
        <dbReference type="Proteomes" id="UP000008075"/>
    </source>
</evidence>
<dbReference type="KEGG" id="xne:XNC1_0083"/>
<dbReference type="AlphaFoldDB" id="D3VG81"/>
<dbReference type="HOGENOM" id="CLU_3319517_0_0_6"/>
<name>D3VG81_XENNA</name>
<keyword evidence="2" id="KW-1185">Reference proteome</keyword>
<evidence type="ECO:0000313" key="1">
    <source>
        <dbReference type="EMBL" id="CBJ88171.1"/>
    </source>
</evidence>
<sequence length="45" mass="5035">MRWIYSLTGFEQAGPRSHPIELNREVENETGGGAFPPVLQDVMGF</sequence>
<proteinExistence type="predicted"/>
<accession>D3VG81</accession>
<gene>
    <name evidence="1" type="ordered locus">XNC1_0083</name>
</gene>
<dbReference type="Proteomes" id="UP000008075">
    <property type="component" value="Chromosome"/>
</dbReference>
<dbReference type="EMBL" id="FN667742">
    <property type="protein sequence ID" value="CBJ88171.1"/>
    <property type="molecule type" value="Genomic_DNA"/>
</dbReference>